<dbReference type="RefSeq" id="WP_133875519.1">
    <property type="nucleotide sequence ID" value="NZ_BOMD01000027.1"/>
</dbReference>
<keyword evidence="1" id="KW-1133">Transmembrane helix</keyword>
<feature type="transmembrane region" description="Helical" evidence="1">
    <location>
        <begin position="6"/>
        <end position="35"/>
    </location>
</feature>
<evidence type="ECO:0000313" key="2">
    <source>
        <dbReference type="EMBL" id="TDO41506.1"/>
    </source>
</evidence>
<protein>
    <submittedName>
        <fullName evidence="2">Uncharacterized protein</fullName>
    </submittedName>
</protein>
<gene>
    <name evidence="2" type="ORF">C8E87_5239</name>
</gene>
<evidence type="ECO:0000313" key="3">
    <source>
        <dbReference type="Proteomes" id="UP000294901"/>
    </source>
</evidence>
<keyword evidence="3" id="KW-1185">Reference proteome</keyword>
<proteinExistence type="predicted"/>
<reference evidence="2 3" key="1">
    <citation type="submission" date="2019-03" db="EMBL/GenBank/DDBJ databases">
        <title>Sequencing the genomes of 1000 actinobacteria strains.</title>
        <authorList>
            <person name="Klenk H.-P."/>
        </authorList>
    </citation>
    <scope>NUCLEOTIDE SEQUENCE [LARGE SCALE GENOMIC DNA]</scope>
    <source>
        <strain evidence="2 3">DSM 43805</strain>
    </source>
</reference>
<name>A0A4R6K1M1_9ACTN</name>
<dbReference type="Proteomes" id="UP000294901">
    <property type="component" value="Unassembled WGS sequence"/>
</dbReference>
<keyword evidence="1" id="KW-0812">Transmembrane</keyword>
<keyword evidence="1" id="KW-0472">Membrane</keyword>
<sequence>MTYTAFAIVAAVVGLVVICELLAAVIPVIVVIAFVPPEERHTLADLLAATDSSRRLRLWPALRAAVAARRVSRRRGGPARQP</sequence>
<dbReference type="AlphaFoldDB" id="A0A4R6K1M1"/>
<dbReference type="EMBL" id="SNWR01000001">
    <property type="protein sequence ID" value="TDO41506.1"/>
    <property type="molecule type" value="Genomic_DNA"/>
</dbReference>
<comment type="caution">
    <text evidence="2">The sequence shown here is derived from an EMBL/GenBank/DDBJ whole genome shotgun (WGS) entry which is preliminary data.</text>
</comment>
<evidence type="ECO:0000256" key="1">
    <source>
        <dbReference type="SAM" id="Phobius"/>
    </source>
</evidence>
<accession>A0A4R6K1M1</accession>
<organism evidence="2 3">
    <name type="scientific">Paractinoplanes brasiliensis</name>
    <dbReference type="NCBI Taxonomy" id="52695"/>
    <lineage>
        <taxon>Bacteria</taxon>
        <taxon>Bacillati</taxon>
        <taxon>Actinomycetota</taxon>
        <taxon>Actinomycetes</taxon>
        <taxon>Micromonosporales</taxon>
        <taxon>Micromonosporaceae</taxon>
        <taxon>Paractinoplanes</taxon>
    </lineage>
</organism>